<dbReference type="STRING" id="1296565.SAMN05660657_00442"/>
<proteinExistence type="inferred from homology"/>
<sequence length="251" mass="26482">MMDAVGNVQRVLLLGGTSDIGLAVLRELAGGRPVRAVLAGRPGDRLDAAASDLRAAGHDVTVLPFDAEDVASHPRVIEQAFAHGDVDVAVVAFGVLGDQEQAWQEHRAAVRLAQVNVTAAVSVGVELARHLSAQGRGSVIALSSVAGQRPRRSNFVYGATKSGMDDFFTGLREALRPAGVSVLVVRPGFVRTRMTEGLPAAPLAVDADAVARTVARAWRAGREVVYAPAALRLVMVVLRLLPAPLFRRLPV</sequence>
<dbReference type="PROSITE" id="PS00061">
    <property type="entry name" value="ADH_SHORT"/>
    <property type="match status" value="1"/>
</dbReference>
<organism evidence="3 4">
    <name type="scientific">Geodermatophilus amargosae</name>
    <dbReference type="NCBI Taxonomy" id="1296565"/>
    <lineage>
        <taxon>Bacteria</taxon>
        <taxon>Bacillati</taxon>
        <taxon>Actinomycetota</taxon>
        <taxon>Actinomycetes</taxon>
        <taxon>Geodermatophilales</taxon>
        <taxon>Geodermatophilaceae</taxon>
        <taxon>Geodermatophilus</taxon>
    </lineage>
</organism>
<dbReference type="InterPro" id="IPR020904">
    <property type="entry name" value="Sc_DH/Rdtase_CS"/>
</dbReference>
<comment type="similarity">
    <text evidence="1">Belongs to the short-chain dehydrogenases/reductases (SDR) family.</text>
</comment>
<evidence type="ECO:0000313" key="4">
    <source>
        <dbReference type="Proteomes" id="UP000199546"/>
    </source>
</evidence>
<dbReference type="PANTHER" id="PTHR43669:SF6">
    <property type="entry name" value="DECAPRENYLPHOSPHORYL-2-KETO-BETA-D-ERYTHRO-PENTOSE REDUCTASE"/>
    <property type="match status" value="1"/>
</dbReference>
<dbReference type="Pfam" id="PF00106">
    <property type="entry name" value="adh_short"/>
    <property type="match status" value="1"/>
</dbReference>
<dbReference type="Proteomes" id="UP000199546">
    <property type="component" value="Unassembled WGS sequence"/>
</dbReference>
<dbReference type="AlphaFoldDB" id="A0A1I6XDL7"/>
<keyword evidence="4" id="KW-1185">Reference proteome</keyword>
<dbReference type="PRINTS" id="PR00081">
    <property type="entry name" value="GDHRDH"/>
</dbReference>
<gene>
    <name evidence="3" type="ORF">SAMN05660657_00442</name>
</gene>
<dbReference type="OrthoDB" id="5115951at2"/>
<dbReference type="Gene3D" id="3.40.50.720">
    <property type="entry name" value="NAD(P)-binding Rossmann-like Domain"/>
    <property type="match status" value="1"/>
</dbReference>
<dbReference type="PANTHER" id="PTHR43669">
    <property type="entry name" value="5-KETO-D-GLUCONATE 5-REDUCTASE"/>
    <property type="match status" value="1"/>
</dbReference>
<evidence type="ECO:0000256" key="1">
    <source>
        <dbReference type="ARBA" id="ARBA00006484"/>
    </source>
</evidence>
<keyword evidence="2" id="KW-0560">Oxidoreductase</keyword>
<protein>
    <submittedName>
        <fullName evidence="3">Decaprenylphospho-beta-D-erythro-pentofuranosid-2-ulose 2-reductase</fullName>
    </submittedName>
</protein>
<reference evidence="4" key="1">
    <citation type="submission" date="2016-10" db="EMBL/GenBank/DDBJ databases">
        <authorList>
            <person name="Varghese N."/>
            <person name="Submissions S."/>
        </authorList>
    </citation>
    <scope>NUCLEOTIDE SEQUENCE [LARGE SCALE GENOMIC DNA]</scope>
    <source>
        <strain evidence="4">DSM 46136</strain>
    </source>
</reference>
<accession>A0A1I6XDL7</accession>
<dbReference type="InterPro" id="IPR002347">
    <property type="entry name" value="SDR_fam"/>
</dbReference>
<dbReference type="EMBL" id="FPBA01000001">
    <property type="protein sequence ID" value="SFT36400.1"/>
    <property type="molecule type" value="Genomic_DNA"/>
</dbReference>
<dbReference type="NCBIfam" id="NF005912">
    <property type="entry name" value="PRK07904.1"/>
    <property type="match status" value="1"/>
</dbReference>
<dbReference type="GO" id="GO:0016491">
    <property type="term" value="F:oxidoreductase activity"/>
    <property type="evidence" value="ECO:0007669"/>
    <property type="project" value="UniProtKB-KW"/>
</dbReference>
<evidence type="ECO:0000256" key="2">
    <source>
        <dbReference type="ARBA" id="ARBA00023002"/>
    </source>
</evidence>
<evidence type="ECO:0000313" key="3">
    <source>
        <dbReference type="EMBL" id="SFT36400.1"/>
    </source>
</evidence>
<dbReference type="SUPFAM" id="SSF51735">
    <property type="entry name" value="NAD(P)-binding Rossmann-fold domains"/>
    <property type="match status" value="1"/>
</dbReference>
<name>A0A1I6XDL7_9ACTN</name>
<dbReference type="InterPro" id="IPR036291">
    <property type="entry name" value="NAD(P)-bd_dom_sf"/>
</dbReference>